<name>A0A6G1HRM4_9PEZI</name>
<dbReference type="PANTHER" id="PTHR37848:SF1">
    <property type="entry name" value="SUN DOMAIN-CONTAINING PROTEIN"/>
    <property type="match status" value="1"/>
</dbReference>
<organism evidence="3 4">
    <name type="scientific">Trichodelitschia bisporula</name>
    <dbReference type="NCBI Taxonomy" id="703511"/>
    <lineage>
        <taxon>Eukaryota</taxon>
        <taxon>Fungi</taxon>
        <taxon>Dikarya</taxon>
        <taxon>Ascomycota</taxon>
        <taxon>Pezizomycotina</taxon>
        <taxon>Dothideomycetes</taxon>
        <taxon>Dothideomycetes incertae sedis</taxon>
        <taxon>Phaeotrichales</taxon>
        <taxon>Phaeotrichaceae</taxon>
        <taxon>Trichodelitschia</taxon>
    </lineage>
</organism>
<evidence type="ECO:0000256" key="2">
    <source>
        <dbReference type="SAM" id="Phobius"/>
    </source>
</evidence>
<keyword evidence="2" id="KW-0472">Membrane</keyword>
<proteinExistence type="predicted"/>
<dbReference type="Proteomes" id="UP000799640">
    <property type="component" value="Unassembled WGS sequence"/>
</dbReference>
<sequence length="372" mass="43105">MGAPKSASPPSYRDDPSLDDAVSLHTTPDQDAPDLESLPAYSDEVEGAALSAPGVTLNRYIIQPFKHQKGIDIIFDPKFDTDPLYAERTIHDWAQIPPNLQIRILGTHTQTTKRGDKEEKETVTDFDVKVRLSEYLTYGPLWRQMQTVENNERVHRGTIWRKALRGKHLEDGKSNLNEWCHRFCASHARLRSFRFTREVTGLDQRYLSDQITTLILNTNYKGHLKVTFPIENRAVEVYTSHRFNVWRFTTWIVILCYATFMWLFTWPYLFFATRRWSVVRCEWRYSVNNLDERVFAVASEIALFRRWAKTIENAVLDKKQCYFTEADLATENTVRPEFRSGNSSVDSAVGYIGTGIRAFNEVNRQLGWGGDC</sequence>
<dbReference type="AlphaFoldDB" id="A0A6G1HRM4"/>
<keyword evidence="2" id="KW-0812">Transmembrane</keyword>
<protein>
    <submittedName>
        <fullName evidence="3">Uncharacterized protein</fullName>
    </submittedName>
</protein>
<feature type="transmembrane region" description="Helical" evidence="2">
    <location>
        <begin position="248"/>
        <end position="271"/>
    </location>
</feature>
<keyword evidence="4" id="KW-1185">Reference proteome</keyword>
<reference evidence="3" key="1">
    <citation type="journal article" date="2020" name="Stud. Mycol.">
        <title>101 Dothideomycetes genomes: a test case for predicting lifestyles and emergence of pathogens.</title>
        <authorList>
            <person name="Haridas S."/>
            <person name="Albert R."/>
            <person name="Binder M."/>
            <person name="Bloem J."/>
            <person name="Labutti K."/>
            <person name="Salamov A."/>
            <person name="Andreopoulos B."/>
            <person name="Baker S."/>
            <person name="Barry K."/>
            <person name="Bills G."/>
            <person name="Bluhm B."/>
            <person name="Cannon C."/>
            <person name="Castanera R."/>
            <person name="Culley D."/>
            <person name="Daum C."/>
            <person name="Ezra D."/>
            <person name="Gonzalez J."/>
            <person name="Henrissat B."/>
            <person name="Kuo A."/>
            <person name="Liang C."/>
            <person name="Lipzen A."/>
            <person name="Lutzoni F."/>
            <person name="Magnuson J."/>
            <person name="Mondo S."/>
            <person name="Nolan M."/>
            <person name="Ohm R."/>
            <person name="Pangilinan J."/>
            <person name="Park H.-J."/>
            <person name="Ramirez L."/>
            <person name="Alfaro M."/>
            <person name="Sun H."/>
            <person name="Tritt A."/>
            <person name="Yoshinaga Y."/>
            <person name="Zwiers L.-H."/>
            <person name="Turgeon B."/>
            <person name="Goodwin S."/>
            <person name="Spatafora J."/>
            <person name="Crous P."/>
            <person name="Grigoriev I."/>
        </authorList>
    </citation>
    <scope>NUCLEOTIDE SEQUENCE</scope>
    <source>
        <strain evidence="3">CBS 262.69</strain>
    </source>
</reference>
<evidence type="ECO:0000313" key="3">
    <source>
        <dbReference type="EMBL" id="KAF2398395.1"/>
    </source>
</evidence>
<gene>
    <name evidence="3" type="ORF">EJ06DRAFT_480528</name>
</gene>
<dbReference type="OrthoDB" id="203796at2759"/>
<accession>A0A6G1HRM4</accession>
<evidence type="ECO:0000256" key="1">
    <source>
        <dbReference type="SAM" id="MobiDB-lite"/>
    </source>
</evidence>
<feature type="region of interest" description="Disordered" evidence="1">
    <location>
        <begin position="1"/>
        <end position="36"/>
    </location>
</feature>
<keyword evidence="2" id="KW-1133">Transmembrane helix</keyword>
<dbReference type="PANTHER" id="PTHR37848">
    <property type="entry name" value="EXPRESSED PROTEIN"/>
    <property type="match status" value="1"/>
</dbReference>
<evidence type="ECO:0000313" key="4">
    <source>
        <dbReference type="Proteomes" id="UP000799640"/>
    </source>
</evidence>
<dbReference type="EMBL" id="ML996700">
    <property type="protein sequence ID" value="KAF2398395.1"/>
    <property type="molecule type" value="Genomic_DNA"/>
</dbReference>